<feature type="compositionally biased region" description="Polar residues" evidence="1">
    <location>
        <begin position="314"/>
        <end position="323"/>
    </location>
</feature>
<accession>A0ABQ5NEL5</accession>
<feature type="transmembrane region" description="Helical" evidence="2">
    <location>
        <begin position="381"/>
        <end position="408"/>
    </location>
</feature>
<evidence type="ECO:0000256" key="1">
    <source>
        <dbReference type="SAM" id="MobiDB-lite"/>
    </source>
</evidence>
<feature type="compositionally biased region" description="Pro residues" evidence="1">
    <location>
        <begin position="326"/>
        <end position="338"/>
    </location>
</feature>
<feature type="transmembrane region" description="Helical" evidence="2">
    <location>
        <begin position="82"/>
        <end position="104"/>
    </location>
</feature>
<organism evidence="3 4">
    <name type="scientific">Microbacterium arabinogalactanolyticum</name>
    <dbReference type="NCBI Taxonomy" id="69365"/>
    <lineage>
        <taxon>Bacteria</taxon>
        <taxon>Bacillati</taxon>
        <taxon>Actinomycetota</taxon>
        <taxon>Actinomycetes</taxon>
        <taxon>Micrococcales</taxon>
        <taxon>Microbacteriaceae</taxon>
        <taxon>Microbacterium</taxon>
    </lineage>
</organism>
<proteinExistence type="predicted"/>
<evidence type="ECO:0000313" key="3">
    <source>
        <dbReference type="EMBL" id="GLC83908.1"/>
    </source>
</evidence>
<feature type="transmembrane region" description="Helical" evidence="2">
    <location>
        <begin position="43"/>
        <end position="70"/>
    </location>
</feature>
<evidence type="ECO:0000256" key="2">
    <source>
        <dbReference type="SAM" id="Phobius"/>
    </source>
</evidence>
<evidence type="ECO:0000313" key="4">
    <source>
        <dbReference type="Proteomes" id="UP001165068"/>
    </source>
</evidence>
<dbReference type="Proteomes" id="UP001165068">
    <property type="component" value="Unassembled WGS sequence"/>
</dbReference>
<protein>
    <submittedName>
        <fullName evidence="3">Uncharacterized protein</fullName>
    </submittedName>
</protein>
<keyword evidence="2" id="KW-0812">Transmembrane</keyword>
<keyword evidence="2" id="KW-1133">Transmembrane helix</keyword>
<gene>
    <name evidence="3" type="ORF">MIAR_04960</name>
</gene>
<dbReference type="RefSeq" id="WP_285630793.1">
    <property type="nucleotide sequence ID" value="NZ_BAAAUK010000003.1"/>
</dbReference>
<keyword evidence="4" id="KW-1185">Reference proteome</keyword>
<comment type="caution">
    <text evidence="3">The sequence shown here is derived from an EMBL/GenBank/DDBJ whole genome shotgun (WGS) entry which is preliminary data.</text>
</comment>
<sequence>MTNPPTQTYPFDTRPLTDPVDPRAVSEFWRSIRSRHPTSASTIVAWVIIGVVAIMILVPMFGITVIGIIASGSGMGPAGGVFSIPFLIMLVALGAGVPIGIVSMRRKRAEAFRIAQFAAANGMAYEHQVNQPALPGMIFGNGSSRVGSSLVRGYSPRFVEFGNYRYTTGSGKNQTTHHWGYVAVKLDVPLPNIVLDALGNNALGSNLPATFSRDQRLSLEGDFDRYFSLYCPRGYEADALYLFTPDIMARFIDHAAQLDVEIVDDWMFLYMQRPASTTDAATWAWLFGTVGALMTKFDQWARWRDDRLREAQSSADGSLSLSKGPTAPPLQPGMPAPTAPAGFDAVPAPAGPLPFAPPAGMLAPPPGVAVQGRRLKRGVSWVTIVAILLMLGFFIVPQFLGILGFALFR</sequence>
<name>A0ABQ5NEL5_9MICO</name>
<reference evidence="3" key="1">
    <citation type="submission" date="2022-08" db="EMBL/GenBank/DDBJ databases">
        <title>Draft genome sequence of Microbacterium arabinogalactanolyticum JCM 9171.</title>
        <authorList>
            <person name="Fujita K."/>
            <person name="Ishiwata A."/>
            <person name="Fushinobu S."/>
        </authorList>
    </citation>
    <scope>NUCLEOTIDE SEQUENCE</scope>
    <source>
        <strain evidence="3">JCM 9171</strain>
    </source>
</reference>
<feature type="region of interest" description="Disordered" evidence="1">
    <location>
        <begin position="314"/>
        <end position="341"/>
    </location>
</feature>
<keyword evidence="2" id="KW-0472">Membrane</keyword>
<dbReference type="EMBL" id="BRZC01000003">
    <property type="protein sequence ID" value="GLC83908.1"/>
    <property type="molecule type" value="Genomic_DNA"/>
</dbReference>